<keyword evidence="2" id="KW-1185">Reference proteome</keyword>
<proteinExistence type="predicted"/>
<protein>
    <submittedName>
        <fullName evidence="1">Antitoxin component YwqK of the YwqJK toxin-antitoxin module</fullName>
    </submittedName>
</protein>
<dbReference type="SUPFAM" id="SSF82185">
    <property type="entry name" value="Histone H3 K4-specific methyltransferase SET7/9 N-terminal domain"/>
    <property type="match status" value="5"/>
</dbReference>
<dbReference type="OrthoDB" id="9785122at2"/>
<dbReference type="RefSeq" id="WP_072302532.1">
    <property type="nucleotide sequence ID" value="NZ_FPIY01000001.1"/>
</dbReference>
<gene>
    <name evidence="1" type="ORF">SAMN05660313_00885</name>
</gene>
<evidence type="ECO:0000313" key="2">
    <source>
        <dbReference type="Proteomes" id="UP000183257"/>
    </source>
</evidence>
<reference evidence="2" key="1">
    <citation type="submission" date="2016-11" db="EMBL/GenBank/DDBJ databases">
        <authorList>
            <person name="Varghese N."/>
            <person name="Submissions S."/>
        </authorList>
    </citation>
    <scope>NUCLEOTIDE SEQUENCE [LARGE SCALE GENOMIC DNA]</scope>
    <source>
        <strain evidence="2">DSM 24786</strain>
    </source>
</reference>
<dbReference type="PANTHER" id="PTHR33706:SF1">
    <property type="entry name" value="TPR REPEAT PROTEIN"/>
    <property type="match status" value="1"/>
</dbReference>
<dbReference type="PANTHER" id="PTHR33706">
    <property type="entry name" value="MORN VARIANT REPEAT PROTEIN"/>
    <property type="match status" value="1"/>
</dbReference>
<name>A0A1K1MT07_9FLAO</name>
<dbReference type="Gene3D" id="3.90.930.1">
    <property type="match status" value="5"/>
</dbReference>
<dbReference type="InterPro" id="IPR011652">
    <property type="entry name" value="MORN_2"/>
</dbReference>
<organism evidence="1 2">
    <name type="scientific">Cellulophaga fucicola</name>
    <dbReference type="NCBI Taxonomy" id="76595"/>
    <lineage>
        <taxon>Bacteria</taxon>
        <taxon>Pseudomonadati</taxon>
        <taxon>Bacteroidota</taxon>
        <taxon>Flavobacteriia</taxon>
        <taxon>Flavobacteriales</taxon>
        <taxon>Flavobacteriaceae</taxon>
        <taxon>Cellulophaga</taxon>
    </lineage>
</organism>
<dbReference type="STRING" id="76595.SAMN05660313_00885"/>
<dbReference type="Pfam" id="PF07661">
    <property type="entry name" value="MORN_2"/>
    <property type="match status" value="7"/>
</dbReference>
<sequence>MKKSIVLICGFLIGVFSIKAQRTTSVEVKHNTYGKAIVESNYNKNDILIQKLTYTTDTVFTKEYKEIGEITYYNEKGNLQAKGNFYSKKDDENSIFNTGRKKNGKWSFYNDEEKLTGTVNYINDIKNGVYIFYHKNGKVANTGTYVQGQNTGTENVFFNNSQLHKSVEYKEGSIYNILSFMDKEGNKINHGTLKDGNGTLQNYDLVTGKLINTYTLEDGMLNIIDTKVIKTAKGEVTEKKYKNNNGSTKKIVRTLNNKLEGLQESYNYKGLLEETINYSKGIKNGKHTKFNDDGTLFYEYTYVNEKKTGAYKFTPEGFKDKYYVLDEGFYDENQKFTGKFTRYLQDKKEVVNLGKMNTEKIVIESGTYKNHIKTGIWKTFDESGKLIKETNFSNNKNDLYVKKEYFKDKKTLRSIVEYDNQKDEGLKKVYYENGQLKFSATYKNEELDGEYKEYYDNGQLKEVGQRERGRKIGNWKDYNEEGKIEHDNTYSIDYCCFPSKRIAYFYRYDGTLSSIIIQSDKKKNPLNENESYYGTTINKNYSENKILRELKSKKKANYKSYGVLDGLYQLYYTSGKLNIEGYYKNDEKDGIWIYNDFEGKLKRKVTYVLGDEIGPIESYEYHPKSKNKSKASIGINSKDKSTRTITRYYDSGKIEEVGNYISLPKSNLSGRDGLWKSYYENGSLKEERFYEIGKKVGTWKQFNEKGKVIKRTKHK</sequence>
<dbReference type="Proteomes" id="UP000183257">
    <property type="component" value="Unassembled WGS sequence"/>
</dbReference>
<accession>A0A1K1MT07</accession>
<dbReference type="EMBL" id="FPIY01000001">
    <property type="protein sequence ID" value="SFW26324.1"/>
    <property type="molecule type" value="Genomic_DNA"/>
</dbReference>
<evidence type="ECO:0000313" key="1">
    <source>
        <dbReference type="EMBL" id="SFW26324.1"/>
    </source>
</evidence>
<dbReference type="AlphaFoldDB" id="A0A1K1MT07"/>